<reference evidence="16" key="1">
    <citation type="submission" date="2022-12" db="EMBL/GenBank/DDBJ databases">
        <title>Genome assemblies of Blomia tropicalis.</title>
        <authorList>
            <person name="Cui Y."/>
        </authorList>
    </citation>
    <scope>NUCLEOTIDE SEQUENCE</scope>
    <source>
        <tissue evidence="16">Adult mites</tissue>
    </source>
</reference>
<dbReference type="InterPro" id="IPR011009">
    <property type="entry name" value="Kinase-like_dom_sf"/>
</dbReference>
<evidence type="ECO:0000313" key="17">
    <source>
        <dbReference type="Proteomes" id="UP001142055"/>
    </source>
</evidence>
<dbReference type="PRINTS" id="PR00109">
    <property type="entry name" value="TYRKINASE"/>
</dbReference>
<keyword evidence="8 13" id="KW-0472">Membrane</keyword>
<keyword evidence="2" id="KW-1003">Cell membrane</keyword>
<keyword evidence="3 13" id="KW-0812">Transmembrane</keyword>
<dbReference type="GO" id="GO:0005518">
    <property type="term" value="F:collagen binding"/>
    <property type="evidence" value="ECO:0007669"/>
    <property type="project" value="TreeGrafter"/>
</dbReference>
<dbReference type="InterPro" id="IPR008979">
    <property type="entry name" value="Galactose-bd-like_sf"/>
</dbReference>
<comment type="subcellular location">
    <subcellularLocation>
        <location evidence="1">Cell membrane</location>
        <topology evidence="1">Single-pass type I membrane protein</topology>
    </subcellularLocation>
</comment>
<dbReference type="GO" id="GO:0051897">
    <property type="term" value="P:positive regulation of phosphatidylinositol 3-kinase/protein kinase B signal transduction"/>
    <property type="evidence" value="ECO:0007669"/>
    <property type="project" value="TreeGrafter"/>
</dbReference>
<dbReference type="Gene3D" id="2.60.120.1190">
    <property type="match status" value="1"/>
</dbReference>
<keyword evidence="9" id="KW-1015">Disulfide bond</keyword>
<dbReference type="AlphaFoldDB" id="A0A9Q0RQ41"/>
<dbReference type="PROSITE" id="PS50011">
    <property type="entry name" value="PROTEIN_KINASE_DOM"/>
    <property type="match status" value="1"/>
</dbReference>
<keyword evidence="17" id="KW-1185">Reference proteome</keyword>
<dbReference type="InterPro" id="IPR001245">
    <property type="entry name" value="Ser-Thr/Tyr_kinase_cat_dom"/>
</dbReference>
<dbReference type="PROSITE" id="PS50022">
    <property type="entry name" value="FA58C_3"/>
    <property type="match status" value="1"/>
</dbReference>
<feature type="region of interest" description="Disordered" evidence="12">
    <location>
        <begin position="1"/>
        <end position="22"/>
    </location>
</feature>
<dbReference type="GO" id="GO:0038062">
    <property type="term" value="F:protein tyrosine kinase collagen receptor activity"/>
    <property type="evidence" value="ECO:0007669"/>
    <property type="project" value="TreeGrafter"/>
</dbReference>
<evidence type="ECO:0000259" key="14">
    <source>
        <dbReference type="PROSITE" id="PS50011"/>
    </source>
</evidence>
<gene>
    <name evidence="16" type="ORF">RDWZM_000974</name>
</gene>
<feature type="compositionally biased region" description="Polar residues" evidence="12">
    <location>
        <begin position="694"/>
        <end position="728"/>
    </location>
</feature>
<evidence type="ECO:0000256" key="9">
    <source>
        <dbReference type="ARBA" id="ARBA00023157"/>
    </source>
</evidence>
<evidence type="ECO:0000256" key="3">
    <source>
        <dbReference type="ARBA" id="ARBA00022692"/>
    </source>
</evidence>
<evidence type="ECO:0000256" key="7">
    <source>
        <dbReference type="ARBA" id="ARBA00022989"/>
    </source>
</evidence>
<feature type="transmembrane region" description="Helical" evidence="13">
    <location>
        <begin position="380"/>
        <end position="401"/>
    </location>
</feature>
<evidence type="ECO:0000256" key="13">
    <source>
        <dbReference type="SAM" id="Phobius"/>
    </source>
</evidence>
<dbReference type="PANTHER" id="PTHR24416:SF580">
    <property type="entry name" value="DISCOIDIN DOMAIN RECEPTOR, ISOFORM F"/>
    <property type="match status" value="1"/>
</dbReference>
<comment type="caution">
    <text evidence="16">The sequence shown here is derived from an EMBL/GenBank/DDBJ whole genome shotgun (WGS) entry which is preliminary data.</text>
</comment>
<name>A0A9Q0RQ41_BLOTA</name>
<dbReference type="OMA" id="KWLRWKN"/>
<dbReference type="InterPro" id="IPR000719">
    <property type="entry name" value="Prot_kinase_dom"/>
</dbReference>
<dbReference type="CDD" id="cd00057">
    <property type="entry name" value="FA58C"/>
    <property type="match status" value="1"/>
</dbReference>
<proteinExistence type="predicted"/>
<sequence length="1045" mass="116276">MLKIPSTLCGGEASPLGMESGEISDSQISASTSYNMQSVGPQNARLNREISGGAWCPNKQLTAANSGTEWIQVDLAGFYVITAVATQGRFGNGMGVEFTEEFWIEYSRDNGTTWNKWTDKSGDYKLPGNHDTYTPHKNILSHPLVGINLIRIVPFAKHQRTTCIRFELYGCRHDFTLPVSYDMPDGVRESSLGDMRDLTYDGRHDFYGLLKGGLGQLTDGIKGDDNYKVNYGYEWIGWRIEPTNPELSLIFKFDTFVNFSSAIFHCHNLYSKDVQVFAGAKVWFSFDGDNWSKRPLEFEYMSDTLEHSRDVVIHLHHRIGMFVKFDLQYANKWIMISEVTFNTSPVDDNFTITYEHLESPFNLLPFSTSIDGERAMFPQMTFLIVFGVLSVVLFSVMLFLLRMHLRRKEKAGHIVVCMKDLATTPLYCEPKDFSSTSSTISNTVSDPEYAVPDVAMSNVHLANGTGINGINGNVGGHLNSNLNMFGAGFTRIFMGGQLKANNNKTTAPIPVSATLGSHGLVKSATLAPANMSTSNVAYSTQKFPYLTETSLKNSSINVTNYGPNMVTNTNNGNNIVNGRQYYASTDLIVKSAKMNGTGNIGHSNPALEQVSNGNGMTSNTIYNKRKFAGVNEDVMTNGSTLKLKYSTNGMGGNEPIDEMKCIPEVSEADIEVIRTQWGHSRYGEILLGRFRDQPQTTNSKMGANLRTKTTRTQIGNDVSSETETTPENGNDEDKVKAQNSGTSNETLVILKTLDNEKLRNEFVHEMKSKWFISAKSERVAKLIGYLSTPRHMAMVLECGNCDLSHFLPNCDKKLIGIDALMHIGSEVAAGMKYLESLGYVHRDLSARNCIIYTSTLQVKITDVAAIVANNGHEYCNGVALRWVAPEALINGTYTTKSDVYSFGVTLWEILTYCLVRPHHELDDQAFLQKILSAYESYMNDISNECSSSSIYYQAMYATTSSNGAISSNGPDGQTSDEYNDGSKQSTGTSRLSYRMALPRPTTCPAEIYDLMFECWQLNEHTRPSFRDITQFMTTRNNVAMEQVYA</sequence>
<evidence type="ECO:0000256" key="6">
    <source>
        <dbReference type="ARBA" id="ARBA00022840"/>
    </source>
</evidence>
<feature type="region of interest" description="Disordered" evidence="12">
    <location>
        <begin position="694"/>
        <end position="741"/>
    </location>
</feature>
<evidence type="ECO:0000256" key="8">
    <source>
        <dbReference type="ARBA" id="ARBA00023136"/>
    </source>
</evidence>
<dbReference type="InterPro" id="IPR050122">
    <property type="entry name" value="RTK"/>
</dbReference>
<evidence type="ECO:0000256" key="5">
    <source>
        <dbReference type="ARBA" id="ARBA00022741"/>
    </source>
</evidence>
<dbReference type="PROSITE" id="PS01285">
    <property type="entry name" value="FA58C_1"/>
    <property type="match status" value="1"/>
</dbReference>
<dbReference type="Gene3D" id="1.10.510.10">
    <property type="entry name" value="Transferase(Phosphotransferase) domain 1"/>
    <property type="match status" value="2"/>
</dbReference>
<evidence type="ECO:0000256" key="10">
    <source>
        <dbReference type="ARBA" id="ARBA00023170"/>
    </source>
</evidence>
<dbReference type="InterPro" id="IPR000421">
    <property type="entry name" value="FA58C"/>
</dbReference>
<dbReference type="Gene3D" id="2.60.120.260">
    <property type="entry name" value="Galactose-binding domain-like"/>
    <property type="match status" value="1"/>
</dbReference>
<evidence type="ECO:0000256" key="2">
    <source>
        <dbReference type="ARBA" id="ARBA00022475"/>
    </source>
</evidence>
<keyword evidence="7 13" id="KW-1133">Transmembrane helix</keyword>
<keyword evidence="5" id="KW-0547">Nucleotide-binding</keyword>
<dbReference type="GO" id="GO:0005524">
    <property type="term" value="F:ATP binding"/>
    <property type="evidence" value="ECO:0007669"/>
    <property type="project" value="UniProtKB-KW"/>
</dbReference>
<feature type="domain" description="Protein kinase" evidence="14">
    <location>
        <begin position="671"/>
        <end position="1032"/>
    </location>
</feature>
<keyword evidence="11" id="KW-0325">Glycoprotein</keyword>
<organism evidence="16 17">
    <name type="scientific">Blomia tropicalis</name>
    <name type="common">Mite</name>
    <dbReference type="NCBI Taxonomy" id="40697"/>
    <lineage>
        <taxon>Eukaryota</taxon>
        <taxon>Metazoa</taxon>
        <taxon>Ecdysozoa</taxon>
        <taxon>Arthropoda</taxon>
        <taxon>Chelicerata</taxon>
        <taxon>Arachnida</taxon>
        <taxon>Acari</taxon>
        <taxon>Acariformes</taxon>
        <taxon>Sarcoptiformes</taxon>
        <taxon>Astigmata</taxon>
        <taxon>Glycyphagoidea</taxon>
        <taxon>Echimyopodidae</taxon>
        <taxon>Blomia</taxon>
    </lineage>
</organism>
<keyword evidence="10" id="KW-0675">Receptor</keyword>
<dbReference type="Pfam" id="PF00754">
    <property type="entry name" value="F5_F8_type_C"/>
    <property type="match status" value="1"/>
</dbReference>
<dbReference type="GO" id="GO:0005886">
    <property type="term" value="C:plasma membrane"/>
    <property type="evidence" value="ECO:0007669"/>
    <property type="project" value="UniProtKB-SubCell"/>
</dbReference>
<dbReference type="PROSITE" id="PS00109">
    <property type="entry name" value="PROTEIN_KINASE_TYR"/>
    <property type="match status" value="1"/>
</dbReference>
<dbReference type="GO" id="GO:0043235">
    <property type="term" value="C:receptor complex"/>
    <property type="evidence" value="ECO:0007669"/>
    <property type="project" value="TreeGrafter"/>
</dbReference>
<evidence type="ECO:0008006" key="18">
    <source>
        <dbReference type="Google" id="ProtNLM"/>
    </source>
</evidence>
<feature type="domain" description="F5/8 type C" evidence="15">
    <location>
        <begin position="9"/>
        <end position="171"/>
    </location>
</feature>
<keyword evidence="4" id="KW-0732">Signal</keyword>
<dbReference type="Pfam" id="PF07714">
    <property type="entry name" value="PK_Tyr_Ser-Thr"/>
    <property type="match status" value="2"/>
</dbReference>
<evidence type="ECO:0000313" key="16">
    <source>
        <dbReference type="EMBL" id="KAJ6222429.1"/>
    </source>
</evidence>
<dbReference type="SUPFAM" id="SSF49785">
    <property type="entry name" value="Galactose-binding domain-like"/>
    <property type="match status" value="1"/>
</dbReference>
<evidence type="ECO:0000256" key="1">
    <source>
        <dbReference type="ARBA" id="ARBA00004251"/>
    </source>
</evidence>
<dbReference type="GO" id="GO:0010976">
    <property type="term" value="P:positive regulation of neuron projection development"/>
    <property type="evidence" value="ECO:0007669"/>
    <property type="project" value="TreeGrafter"/>
</dbReference>
<feature type="region of interest" description="Disordered" evidence="12">
    <location>
        <begin position="963"/>
        <end position="991"/>
    </location>
</feature>
<dbReference type="Proteomes" id="UP001142055">
    <property type="component" value="Chromosome 1"/>
</dbReference>
<dbReference type="SMART" id="SM00231">
    <property type="entry name" value="FA58C"/>
    <property type="match status" value="1"/>
</dbReference>
<keyword evidence="6" id="KW-0067">ATP-binding</keyword>
<dbReference type="EMBL" id="JAPWDV010000001">
    <property type="protein sequence ID" value="KAJ6222429.1"/>
    <property type="molecule type" value="Genomic_DNA"/>
</dbReference>
<evidence type="ECO:0000256" key="4">
    <source>
        <dbReference type="ARBA" id="ARBA00022729"/>
    </source>
</evidence>
<dbReference type="SUPFAM" id="SSF56112">
    <property type="entry name" value="Protein kinase-like (PK-like)"/>
    <property type="match status" value="1"/>
</dbReference>
<dbReference type="Pfam" id="PF21114">
    <property type="entry name" value="DDR1-2_DS-like"/>
    <property type="match status" value="1"/>
</dbReference>
<accession>A0A9Q0RQ41</accession>
<evidence type="ECO:0000256" key="11">
    <source>
        <dbReference type="ARBA" id="ARBA00023180"/>
    </source>
</evidence>
<protein>
    <recommendedName>
        <fullName evidence="18">Discoidin domain-containing receptor 2</fullName>
    </recommendedName>
</protein>
<evidence type="ECO:0000259" key="15">
    <source>
        <dbReference type="PROSITE" id="PS50022"/>
    </source>
</evidence>
<dbReference type="InterPro" id="IPR008266">
    <property type="entry name" value="Tyr_kinase_AS"/>
</dbReference>
<dbReference type="InterPro" id="IPR048525">
    <property type="entry name" value="DDR1-2_DS-like"/>
</dbReference>
<evidence type="ECO:0000256" key="12">
    <source>
        <dbReference type="SAM" id="MobiDB-lite"/>
    </source>
</evidence>
<dbReference type="PANTHER" id="PTHR24416">
    <property type="entry name" value="TYROSINE-PROTEIN KINASE RECEPTOR"/>
    <property type="match status" value="1"/>
</dbReference>